<evidence type="ECO:0000259" key="3">
    <source>
        <dbReference type="Pfam" id="PF01266"/>
    </source>
</evidence>
<evidence type="ECO:0000256" key="1">
    <source>
        <dbReference type="ARBA" id="ARBA00023002"/>
    </source>
</evidence>
<keyword evidence="2" id="KW-1133">Transmembrane helix</keyword>
<evidence type="ECO:0000313" key="5">
    <source>
        <dbReference type="Proteomes" id="UP000010467"/>
    </source>
</evidence>
<dbReference type="InterPro" id="IPR006076">
    <property type="entry name" value="FAD-dep_OxRdtase"/>
</dbReference>
<evidence type="ECO:0000313" key="4">
    <source>
        <dbReference type="EMBL" id="AFZ67225.1"/>
    </source>
</evidence>
<dbReference type="InterPro" id="IPR036188">
    <property type="entry name" value="FAD/NAD-bd_sf"/>
</dbReference>
<dbReference type="GO" id="GO:0005737">
    <property type="term" value="C:cytoplasm"/>
    <property type="evidence" value="ECO:0007669"/>
    <property type="project" value="TreeGrafter"/>
</dbReference>
<dbReference type="PANTHER" id="PTHR13847">
    <property type="entry name" value="SARCOSINE DEHYDROGENASE-RELATED"/>
    <property type="match status" value="1"/>
</dbReference>
<dbReference type="Gene3D" id="3.50.50.60">
    <property type="entry name" value="FAD/NAD(P)-binding domain"/>
    <property type="match status" value="1"/>
</dbReference>
<dbReference type="RefSeq" id="WP_015235532.1">
    <property type="nucleotide sequence ID" value="NC_019793.1"/>
</dbReference>
<dbReference type="OrthoDB" id="9794226at2"/>
<keyword evidence="2" id="KW-0812">Transmembrane</keyword>
<evidence type="ECO:0000256" key="2">
    <source>
        <dbReference type="SAM" id="Phobius"/>
    </source>
</evidence>
<dbReference type="Gene3D" id="3.30.9.10">
    <property type="entry name" value="D-Amino Acid Oxidase, subunit A, domain 2"/>
    <property type="match status" value="1"/>
</dbReference>
<feature type="transmembrane region" description="Helical" evidence="2">
    <location>
        <begin position="7"/>
        <end position="28"/>
    </location>
</feature>
<sequence length="410" mass="44567">MNIPSRSTFLIIGGGIIGSAIAHFLALAGRAESVTVLEPDATYHRSSTGRSASAIRQQYNLGLNVEMSRFGYSFYRNADQHLKVHGESVDIGFVERPYLVLAAPAGVARLREAHARQIQAGADIAFLEPEVLAERVPWLKVDGIGAACLGQGGEGWFEPLTALSALRRKTESLGVTYLPARVVGIDVHDARVTGVHLEGGTQLEPDIVVNAAGPWAAEVSRLAGVHVPVESRKRTVFVFRAPHPPADFACLIDPTFASRGVFARSFGTSNEGLFMAVTSPDPRDDPHTHDFTVDEALFGEVIQPALARRVRGFEHLERVKAWAGHYEMNTFDQNAVIGFHPELKNFLLACGLSGHGVMHAPAIGRGIAELLTEGRYTSLDLSPFDYDRVRRGVPLDDVQSSEHRRIEAGV</sequence>
<keyword evidence="1" id="KW-0560">Oxidoreductase</keyword>
<protein>
    <submittedName>
        <fullName evidence="4">Glycine/D-amino acid oxidase, deaminating</fullName>
    </submittedName>
</protein>
<dbReference type="PATRIC" id="fig|937777.3.peg.1699"/>
<keyword evidence="2" id="KW-0472">Membrane</keyword>
<dbReference type="PANTHER" id="PTHR13847:SF287">
    <property type="entry name" value="FAD-DEPENDENT OXIDOREDUCTASE DOMAIN-CONTAINING PROTEIN 1"/>
    <property type="match status" value="1"/>
</dbReference>
<dbReference type="HOGENOM" id="CLU_007884_4_4_0"/>
<dbReference type="GO" id="GO:0032981">
    <property type="term" value="P:mitochondrial respiratory chain complex I assembly"/>
    <property type="evidence" value="ECO:0007669"/>
    <property type="project" value="TreeGrafter"/>
</dbReference>
<keyword evidence="5" id="KW-1185">Reference proteome</keyword>
<proteinExistence type="predicted"/>
<dbReference type="STRING" id="937777.Deipe_1699"/>
<dbReference type="KEGG" id="dpd:Deipe_1699"/>
<dbReference type="eggNOG" id="COG0665">
    <property type="taxonomic scope" value="Bacteria"/>
</dbReference>
<dbReference type="EMBL" id="CP003382">
    <property type="protein sequence ID" value="AFZ67225.1"/>
    <property type="molecule type" value="Genomic_DNA"/>
</dbReference>
<accession>L0A2I8</accession>
<dbReference type="AlphaFoldDB" id="L0A2I8"/>
<dbReference type="Pfam" id="PF01266">
    <property type="entry name" value="DAO"/>
    <property type="match status" value="1"/>
</dbReference>
<organism evidence="4 5">
    <name type="scientific">Deinococcus peraridilitoris (strain DSM 19664 / LMG 22246 / CIP 109416 / KR-200)</name>
    <dbReference type="NCBI Taxonomy" id="937777"/>
    <lineage>
        <taxon>Bacteria</taxon>
        <taxon>Thermotogati</taxon>
        <taxon>Deinococcota</taxon>
        <taxon>Deinococci</taxon>
        <taxon>Deinococcales</taxon>
        <taxon>Deinococcaceae</taxon>
        <taxon>Deinococcus</taxon>
    </lineage>
</organism>
<dbReference type="SUPFAM" id="SSF51905">
    <property type="entry name" value="FAD/NAD(P)-binding domain"/>
    <property type="match status" value="1"/>
</dbReference>
<name>L0A2I8_DEIPD</name>
<dbReference type="Proteomes" id="UP000010467">
    <property type="component" value="Chromosome"/>
</dbReference>
<gene>
    <name evidence="4" type="ordered locus">Deipe_1699</name>
</gene>
<reference evidence="5" key="1">
    <citation type="submission" date="2012-03" db="EMBL/GenBank/DDBJ databases">
        <title>Complete sequence of chromosome of Deinococcus peraridilitoris DSM 19664.</title>
        <authorList>
            <person name="Lucas S."/>
            <person name="Copeland A."/>
            <person name="Lapidus A."/>
            <person name="Glavina del Rio T."/>
            <person name="Dalin E."/>
            <person name="Tice H."/>
            <person name="Bruce D."/>
            <person name="Goodwin L."/>
            <person name="Pitluck S."/>
            <person name="Peters L."/>
            <person name="Mikhailova N."/>
            <person name="Lu M."/>
            <person name="Kyrpides N."/>
            <person name="Mavromatis K."/>
            <person name="Ivanova N."/>
            <person name="Brettin T."/>
            <person name="Detter J.C."/>
            <person name="Han C."/>
            <person name="Larimer F."/>
            <person name="Land M."/>
            <person name="Hauser L."/>
            <person name="Markowitz V."/>
            <person name="Cheng J.-F."/>
            <person name="Hugenholtz P."/>
            <person name="Woyke T."/>
            <person name="Wu D."/>
            <person name="Pukall R."/>
            <person name="Steenblock K."/>
            <person name="Brambilla E."/>
            <person name="Klenk H.-P."/>
            <person name="Eisen J.A."/>
        </authorList>
    </citation>
    <scope>NUCLEOTIDE SEQUENCE [LARGE SCALE GENOMIC DNA]</scope>
    <source>
        <strain evidence="5">DSM 19664 / LMG 22246 / CIP 109416 / KR-200</strain>
    </source>
</reference>
<feature type="domain" description="FAD dependent oxidoreductase" evidence="3">
    <location>
        <begin position="10"/>
        <end position="370"/>
    </location>
</feature>
<dbReference type="GO" id="GO:0016491">
    <property type="term" value="F:oxidoreductase activity"/>
    <property type="evidence" value="ECO:0007669"/>
    <property type="project" value="UniProtKB-KW"/>
</dbReference>